<proteinExistence type="predicted"/>
<accession>A0ABU9BF90</accession>
<evidence type="ECO:0000259" key="2">
    <source>
        <dbReference type="Pfam" id="PF02525"/>
    </source>
</evidence>
<dbReference type="RefSeq" id="WP_341376382.1">
    <property type="nucleotide sequence ID" value="NZ_JBBUTF010000026.1"/>
</dbReference>
<dbReference type="SUPFAM" id="SSF52218">
    <property type="entry name" value="Flavoproteins"/>
    <property type="match status" value="1"/>
</dbReference>
<evidence type="ECO:0000313" key="4">
    <source>
        <dbReference type="Proteomes" id="UP001368500"/>
    </source>
</evidence>
<gene>
    <name evidence="3" type="ORF">AACH11_21780</name>
</gene>
<evidence type="ECO:0000313" key="3">
    <source>
        <dbReference type="EMBL" id="MEK8028598.1"/>
    </source>
</evidence>
<reference evidence="3 4" key="1">
    <citation type="submission" date="2024-04" db="EMBL/GenBank/DDBJ databases">
        <title>Novel species of the genus Ideonella isolated from streams.</title>
        <authorList>
            <person name="Lu H."/>
        </authorList>
    </citation>
    <scope>NUCLEOTIDE SEQUENCE [LARGE SCALE GENOMIC DNA]</scope>
    <source>
        <strain evidence="3 4">BYS139W</strain>
    </source>
</reference>
<protein>
    <submittedName>
        <fullName evidence="3">NAD(P)H-dependent oxidoreductase</fullName>
        <ecNumber evidence="3">1.-.-.-</ecNumber>
    </submittedName>
</protein>
<dbReference type="EMBL" id="JBBUTF010000026">
    <property type="protein sequence ID" value="MEK8028598.1"/>
    <property type="molecule type" value="Genomic_DNA"/>
</dbReference>
<dbReference type="EC" id="1.-.-.-" evidence="3"/>
<keyword evidence="1 3" id="KW-0560">Oxidoreductase</keyword>
<comment type="caution">
    <text evidence="3">The sequence shown here is derived from an EMBL/GenBank/DDBJ whole genome shotgun (WGS) entry which is preliminary data.</text>
</comment>
<organism evidence="3 4">
    <name type="scientific">Pseudaquabacterium rugosum</name>
    <dbReference type="NCBI Taxonomy" id="2984194"/>
    <lineage>
        <taxon>Bacteria</taxon>
        <taxon>Pseudomonadati</taxon>
        <taxon>Pseudomonadota</taxon>
        <taxon>Betaproteobacteria</taxon>
        <taxon>Burkholderiales</taxon>
        <taxon>Sphaerotilaceae</taxon>
        <taxon>Pseudaquabacterium</taxon>
    </lineage>
</organism>
<dbReference type="InterPro" id="IPR029039">
    <property type="entry name" value="Flavoprotein-like_sf"/>
</dbReference>
<dbReference type="PANTHER" id="PTHR47307:SF1">
    <property type="entry name" value="GLUTATHIONE-REGULATED POTASSIUM-EFFLUX SYSTEM ANCILLARY PROTEIN KEFG"/>
    <property type="match status" value="1"/>
</dbReference>
<dbReference type="Gene3D" id="3.40.50.360">
    <property type="match status" value="1"/>
</dbReference>
<feature type="domain" description="Flavodoxin-like fold" evidence="2">
    <location>
        <begin position="1"/>
        <end position="169"/>
    </location>
</feature>
<dbReference type="InterPro" id="IPR046980">
    <property type="entry name" value="KefG/KefF"/>
</dbReference>
<dbReference type="Proteomes" id="UP001368500">
    <property type="component" value="Unassembled WGS sequence"/>
</dbReference>
<dbReference type="Pfam" id="PF02525">
    <property type="entry name" value="Flavodoxin_2"/>
    <property type="match status" value="1"/>
</dbReference>
<name>A0ABU9BF90_9BURK</name>
<dbReference type="PANTHER" id="PTHR47307">
    <property type="entry name" value="GLUTATHIONE-REGULATED POTASSIUM-EFFLUX SYSTEM ANCILLARY PROTEIN KEFG"/>
    <property type="match status" value="1"/>
</dbReference>
<dbReference type="GO" id="GO:0016491">
    <property type="term" value="F:oxidoreductase activity"/>
    <property type="evidence" value="ECO:0007669"/>
    <property type="project" value="UniProtKB-KW"/>
</dbReference>
<keyword evidence="4" id="KW-1185">Reference proteome</keyword>
<evidence type="ECO:0000256" key="1">
    <source>
        <dbReference type="ARBA" id="ARBA00023002"/>
    </source>
</evidence>
<dbReference type="InterPro" id="IPR003680">
    <property type="entry name" value="Flavodoxin_fold"/>
</dbReference>
<sequence length="174" mass="19086">MRTLILVSHPDIERSVVTRHLLQAARQAPDTTVRHLEALYGHDEHRIDVAAEQAAYAGVERVICVFPIHWFNLTPMLKAYLNRVWTWGWSHGPGGQALRGKTMQLVVSAGATAHTYSPQGVIHATMDEVLAPMKASALYVGMDYAAPLAFYGCVDVAAAQLDAIAHDFRALLAD</sequence>